<proteinExistence type="predicted"/>
<dbReference type="eggNOG" id="ENOG502ZA1W">
    <property type="taxonomic scope" value="Bacteria"/>
</dbReference>
<dbReference type="OrthoDB" id="525859at2"/>
<name>B8HPA1_CYAP4</name>
<protein>
    <submittedName>
        <fullName evidence="3">Uncharacterized protein</fullName>
    </submittedName>
</protein>
<keyword evidence="2" id="KW-0732">Signal</keyword>
<evidence type="ECO:0000256" key="2">
    <source>
        <dbReference type="SAM" id="SignalP"/>
    </source>
</evidence>
<dbReference type="KEGG" id="cyn:Cyan7425_5064"/>
<reference evidence="3" key="1">
    <citation type="submission" date="2009-01" db="EMBL/GenBank/DDBJ databases">
        <title>Complete sequence of chromosome Cyanothece sp. PCC 7425.</title>
        <authorList>
            <consortium name="US DOE Joint Genome Institute"/>
            <person name="Lucas S."/>
            <person name="Copeland A."/>
            <person name="Lapidus A."/>
            <person name="Glavina del Rio T."/>
            <person name="Dalin E."/>
            <person name="Tice H."/>
            <person name="Bruce D."/>
            <person name="Goodwin L."/>
            <person name="Pitluck S."/>
            <person name="Sims D."/>
            <person name="Meineke L."/>
            <person name="Brettin T."/>
            <person name="Detter J.C."/>
            <person name="Han C."/>
            <person name="Larimer F."/>
            <person name="Land M."/>
            <person name="Hauser L."/>
            <person name="Kyrpides N."/>
            <person name="Ovchinnikova G."/>
            <person name="Liberton M."/>
            <person name="Stoeckel J."/>
            <person name="Banerjee A."/>
            <person name="Singh A."/>
            <person name="Page L."/>
            <person name="Sato H."/>
            <person name="Zhao L."/>
            <person name="Sherman L."/>
            <person name="Pakrasi H."/>
            <person name="Richardson P."/>
        </authorList>
    </citation>
    <scope>NUCLEOTIDE SEQUENCE</scope>
    <source>
        <strain evidence="3">PCC 7425</strain>
    </source>
</reference>
<evidence type="ECO:0000256" key="1">
    <source>
        <dbReference type="SAM" id="MobiDB-lite"/>
    </source>
</evidence>
<dbReference type="EMBL" id="CP001344">
    <property type="protein sequence ID" value="ACL47361.1"/>
    <property type="molecule type" value="Genomic_DNA"/>
</dbReference>
<feature type="chain" id="PRO_5002870941" evidence="2">
    <location>
        <begin position="29"/>
        <end position="485"/>
    </location>
</feature>
<evidence type="ECO:0000313" key="3">
    <source>
        <dbReference type="EMBL" id="ACL47361.1"/>
    </source>
</evidence>
<dbReference type="HOGENOM" id="CLU_551857_0_0_3"/>
<feature type="signal peptide" evidence="2">
    <location>
        <begin position="1"/>
        <end position="28"/>
    </location>
</feature>
<organism evidence="3">
    <name type="scientific">Cyanothece sp. (strain PCC 7425 / ATCC 29141)</name>
    <dbReference type="NCBI Taxonomy" id="395961"/>
    <lineage>
        <taxon>Bacteria</taxon>
        <taxon>Bacillati</taxon>
        <taxon>Cyanobacteriota</taxon>
        <taxon>Cyanophyceae</taxon>
        <taxon>Gomontiellales</taxon>
        <taxon>Cyanothecaceae</taxon>
        <taxon>Cyanothece</taxon>
    </lineage>
</organism>
<accession>B8HPA1</accession>
<dbReference type="AlphaFoldDB" id="B8HPA1"/>
<gene>
    <name evidence="3" type="ordered locus">Cyan7425_5064</name>
</gene>
<sequence length="485" mass="53712">MKRATVGKRAVLLLAGLGVFNTPLNPGAAQTLPSVPPPRGRTPSVTPPSAQKPQTVIPQATATARVEQREKQDRQVLPENYDLNRYPVTDANERYWRNLLWTVAVREPQAEFVTQTIAAIMALSSRNNLSAAQGRTVNMALQVGTQLYLSNPTRYANLGEQFQQIIHKSADPIRVAMAFSALTQARIEPQQRQQWAELIRQRFPKWAENVQLLTTLRDASFLDRPPSLPPLTDLFAWTIAPEQLHLYVVCQPDRGVLCQSYLKDAQGQFVRQGEQLWSVPLLLRSIHGLAWNFYRGQTPQGIYRIEGEVPQPDTEYFRAYGFFALVNLFVPFEPGVKSFIPGQKGQLPPSLAAYQALLPPSWRNYYPIQQSYWAGKAGRGLFRIHGSGEAPSFFSNNSRFPQSGNWNPTIGCLSALELYDETGQLQQADMPTILNALTAAAETPKFTGYLIVVEVPPGTDVTAAIPTASPTAVGQPAIPYDSSGG</sequence>
<feature type="compositionally biased region" description="Polar residues" evidence="1">
    <location>
        <begin position="43"/>
        <end position="57"/>
    </location>
</feature>
<feature type="region of interest" description="Disordered" evidence="1">
    <location>
        <begin position="28"/>
        <end position="57"/>
    </location>
</feature>